<feature type="coiled-coil region" evidence="1">
    <location>
        <begin position="9"/>
        <end position="36"/>
    </location>
</feature>
<name>A0A0R3T995_RODNA</name>
<organism evidence="2">
    <name type="scientific">Rodentolepis nana</name>
    <name type="common">Dwarf tapeworm</name>
    <name type="synonym">Hymenolepis nana</name>
    <dbReference type="NCBI Taxonomy" id="102285"/>
    <lineage>
        <taxon>Eukaryota</taxon>
        <taxon>Metazoa</taxon>
        <taxon>Spiralia</taxon>
        <taxon>Lophotrochozoa</taxon>
        <taxon>Platyhelminthes</taxon>
        <taxon>Cestoda</taxon>
        <taxon>Eucestoda</taxon>
        <taxon>Cyclophyllidea</taxon>
        <taxon>Hymenolepididae</taxon>
        <taxon>Rodentolepis</taxon>
    </lineage>
</organism>
<sequence length="181" mass="21169">LSERLASHEKTKNQALEKALRDVETLKKRLADERKLKKIAIHKVDDLLSQVPFLSYFLRVYEYETDQAFKQAPSNQASGEVSPNANELMSSKKGSSIRMACRKYQFGPKGYEELLRRIDVPYTPQHYLEHRRKLALVPQLHRQLAHEILEEHPPITYKQVEEIYNLEKKQEKCSSFKLTST</sequence>
<dbReference type="WBParaSite" id="HNAJ_0000363401-mRNA-1">
    <property type="protein sequence ID" value="HNAJ_0000363401-mRNA-1"/>
    <property type="gene ID" value="HNAJ_0000363401"/>
</dbReference>
<dbReference type="AlphaFoldDB" id="A0A0R3T995"/>
<evidence type="ECO:0000313" key="2">
    <source>
        <dbReference type="WBParaSite" id="HNAJ_0000363401-mRNA-1"/>
    </source>
</evidence>
<keyword evidence="1" id="KW-0175">Coiled coil</keyword>
<protein>
    <submittedName>
        <fullName evidence="2">28S ribosomal protein S15, mitochondrial</fullName>
    </submittedName>
</protein>
<proteinExistence type="predicted"/>
<evidence type="ECO:0000256" key="1">
    <source>
        <dbReference type="SAM" id="Coils"/>
    </source>
</evidence>
<reference evidence="2" key="1">
    <citation type="submission" date="2017-02" db="UniProtKB">
        <authorList>
            <consortium name="WormBaseParasite"/>
        </authorList>
    </citation>
    <scope>IDENTIFICATION</scope>
</reference>
<accession>A0A0R3T995</accession>